<reference evidence="1" key="1">
    <citation type="submission" date="2021-06" db="EMBL/GenBank/DDBJ databases">
        <title>Comparative genomics, transcriptomics and evolutionary studies reveal genomic signatures of adaptation to plant cell wall in hemibiotrophic fungi.</title>
        <authorList>
            <consortium name="DOE Joint Genome Institute"/>
            <person name="Baroncelli R."/>
            <person name="Diaz J.F."/>
            <person name="Benocci T."/>
            <person name="Peng M."/>
            <person name="Battaglia E."/>
            <person name="Haridas S."/>
            <person name="Andreopoulos W."/>
            <person name="Labutti K."/>
            <person name="Pangilinan J."/>
            <person name="Floch G.L."/>
            <person name="Makela M.R."/>
            <person name="Henrissat B."/>
            <person name="Grigoriev I.V."/>
            <person name="Crouch J.A."/>
            <person name="De Vries R.P."/>
            <person name="Sukno S.A."/>
            <person name="Thon M.R."/>
        </authorList>
    </citation>
    <scope>NUCLEOTIDE SEQUENCE</scope>
    <source>
        <strain evidence="1">CBS 193.32</strain>
    </source>
</reference>
<dbReference type="PANTHER" id="PTHR33112:SF1">
    <property type="entry name" value="HETEROKARYON INCOMPATIBILITY DOMAIN-CONTAINING PROTEIN"/>
    <property type="match status" value="1"/>
</dbReference>
<dbReference type="Proteomes" id="UP001224890">
    <property type="component" value="Unassembled WGS sequence"/>
</dbReference>
<dbReference type="AlphaFoldDB" id="A0AAJ0B1S8"/>
<dbReference type="GeneID" id="85450664"/>
<sequence>MPTNIDWAKQQIQNSKCNTRAWTCQEAASSARRLYFTNHFALLENGNKGESYVEGLPDELCPWNGTAWDSTVLNQSSSIPYVESYATRELSIKADVFRAFQGWQCHYNHEHLGKSVLFCGIKIGGHCDFSPALLWGERQPFLPIPQRRAWGQSWTWLGWHGSPGFQHLQKFQCFPY</sequence>
<evidence type="ECO:0000313" key="2">
    <source>
        <dbReference type="Proteomes" id="UP001224890"/>
    </source>
</evidence>
<name>A0AAJ0B1S8_9PEZI</name>
<dbReference type="EMBL" id="JAHMHR010000001">
    <property type="protein sequence ID" value="KAK1701512.1"/>
    <property type="molecule type" value="Genomic_DNA"/>
</dbReference>
<dbReference type="PANTHER" id="PTHR33112">
    <property type="entry name" value="DOMAIN PROTEIN, PUTATIVE-RELATED"/>
    <property type="match status" value="1"/>
</dbReference>
<comment type="caution">
    <text evidence="1">The sequence shown here is derived from an EMBL/GenBank/DDBJ whole genome shotgun (WGS) entry which is preliminary data.</text>
</comment>
<evidence type="ECO:0000313" key="1">
    <source>
        <dbReference type="EMBL" id="KAK1701512.1"/>
    </source>
</evidence>
<dbReference type="RefSeq" id="XP_060437267.1">
    <property type="nucleotide sequence ID" value="XM_060566138.1"/>
</dbReference>
<accession>A0AAJ0B1S8</accession>
<organism evidence="1 2">
    <name type="scientific">Colletotrichum godetiae</name>
    <dbReference type="NCBI Taxonomy" id="1209918"/>
    <lineage>
        <taxon>Eukaryota</taxon>
        <taxon>Fungi</taxon>
        <taxon>Dikarya</taxon>
        <taxon>Ascomycota</taxon>
        <taxon>Pezizomycotina</taxon>
        <taxon>Sordariomycetes</taxon>
        <taxon>Hypocreomycetidae</taxon>
        <taxon>Glomerellales</taxon>
        <taxon>Glomerellaceae</taxon>
        <taxon>Colletotrichum</taxon>
        <taxon>Colletotrichum acutatum species complex</taxon>
    </lineage>
</organism>
<keyword evidence="2" id="KW-1185">Reference proteome</keyword>
<proteinExistence type="predicted"/>
<gene>
    <name evidence="1" type="ORF">BDP55DRAFT_22967</name>
</gene>
<protein>
    <submittedName>
        <fullName evidence="1">Uncharacterized protein</fullName>
    </submittedName>
</protein>